<dbReference type="Proteomes" id="UP001500967">
    <property type="component" value="Unassembled WGS sequence"/>
</dbReference>
<dbReference type="PANTHER" id="PTHR46082:SF6">
    <property type="entry name" value="AAA+ ATPASE DOMAIN-CONTAINING PROTEIN-RELATED"/>
    <property type="match status" value="1"/>
</dbReference>
<proteinExistence type="predicted"/>
<name>A0ABN0V9X4_9ACTN</name>
<accession>A0ABN0V9X4</accession>
<gene>
    <name evidence="3" type="primary">fxsT_3</name>
    <name evidence="3" type="ORF">GCM10009539_83010</name>
</gene>
<evidence type="ECO:0000313" key="3">
    <source>
        <dbReference type="EMBL" id="GAA0282431.1"/>
    </source>
</evidence>
<dbReference type="NCBIfam" id="NF040586">
    <property type="entry name" value="FxSxx_TPR"/>
    <property type="match status" value="1"/>
</dbReference>
<dbReference type="Gene3D" id="3.40.50.300">
    <property type="entry name" value="P-loop containing nucleotide triphosphate hydrolases"/>
    <property type="match status" value="1"/>
</dbReference>
<evidence type="ECO:0000256" key="1">
    <source>
        <dbReference type="SAM" id="MobiDB-lite"/>
    </source>
</evidence>
<dbReference type="InterPro" id="IPR027417">
    <property type="entry name" value="P-loop_NTPase"/>
</dbReference>
<dbReference type="Gene3D" id="1.25.40.10">
    <property type="entry name" value="Tetratricopeptide repeat domain"/>
    <property type="match status" value="1"/>
</dbReference>
<dbReference type="InterPro" id="IPR000157">
    <property type="entry name" value="TIR_dom"/>
</dbReference>
<feature type="region of interest" description="Disordered" evidence="1">
    <location>
        <begin position="127"/>
        <end position="154"/>
    </location>
</feature>
<keyword evidence="4" id="KW-1185">Reference proteome</keyword>
<protein>
    <submittedName>
        <fullName evidence="3">FxSxx-COOH system tetratricopeptide repeat protein</fullName>
    </submittedName>
</protein>
<dbReference type="SUPFAM" id="SSF52540">
    <property type="entry name" value="P-loop containing nucleoside triphosphate hydrolases"/>
    <property type="match status" value="1"/>
</dbReference>
<feature type="domain" description="TIR" evidence="2">
    <location>
        <begin position="1"/>
        <end position="128"/>
    </location>
</feature>
<dbReference type="SUPFAM" id="SSF48452">
    <property type="entry name" value="TPR-like"/>
    <property type="match status" value="2"/>
</dbReference>
<dbReference type="PROSITE" id="PS50104">
    <property type="entry name" value="TIR"/>
    <property type="match status" value="1"/>
</dbReference>
<evidence type="ECO:0000313" key="4">
    <source>
        <dbReference type="Proteomes" id="UP001500967"/>
    </source>
</evidence>
<dbReference type="PANTHER" id="PTHR46082">
    <property type="entry name" value="ATP/GTP-BINDING PROTEIN-RELATED"/>
    <property type="match status" value="1"/>
</dbReference>
<dbReference type="Pfam" id="PF25000">
    <property type="entry name" value="DUF7779"/>
    <property type="match status" value="1"/>
</dbReference>
<dbReference type="SUPFAM" id="SSF52200">
    <property type="entry name" value="Toll/Interleukin receptor TIR domain"/>
    <property type="match status" value="1"/>
</dbReference>
<evidence type="ECO:0000259" key="2">
    <source>
        <dbReference type="PROSITE" id="PS50104"/>
    </source>
</evidence>
<comment type="caution">
    <text evidence="3">The sequence shown here is derived from an EMBL/GenBank/DDBJ whole genome shotgun (WGS) entry which is preliminary data.</text>
</comment>
<organism evidence="3 4">
    <name type="scientific">Cryptosporangium japonicum</name>
    <dbReference type="NCBI Taxonomy" id="80872"/>
    <lineage>
        <taxon>Bacteria</taxon>
        <taxon>Bacillati</taxon>
        <taxon>Actinomycetota</taxon>
        <taxon>Actinomycetes</taxon>
        <taxon>Cryptosporangiales</taxon>
        <taxon>Cryptosporangiaceae</taxon>
        <taxon>Cryptosporangium</taxon>
    </lineage>
</organism>
<dbReference type="InterPro" id="IPR004155">
    <property type="entry name" value="PBS_lyase_HEAT"/>
</dbReference>
<dbReference type="InterPro" id="IPR056681">
    <property type="entry name" value="DUF7779"/>
</dbReference>
<dbReference type="Pfam" id="PF13374">
    <property type="entry name" value="TPR_10"/>
    <property type="match status" value="4"/>
</dbReference>
<sequence>MSYTAADRKWAEWIAWVLEDNGLRVVLQDWDFVPGTDWVRRMEDAVLRSDRMLVLCSPAYLSSSDYGRMEWQVALRADPAAAERRLVPVKIRDCTVPGVLGGLTWIDLTGRGEAEAERFLLDRLTAADSGRAKPTERPGFPGAEPTGAPVPRPDFPGRLPPVFNVRRPNPRFTGREHLLARLGEALRSTGRVTVASVRGLGGVGKTETAVEYCHRHATGYDTVWWIDAEDPGTIPAQLAELGALLGVAADPGDAVATAQQVRHRLARQDDWLLVFDNAEDPAGITTWIPDGGRGAVLVTTRRTGYQSLGPVLEVPVWERAESLEFLTERRPDITRTDAEHLAETLGDLPLALEQAAAYLDTAQLTPTRYLELWDKAGDRLLGRGHATGHTQTVATVWTVAMDRIAGESPAAEVLLRVCALLAPEPIPTGLFTAAPEPWPPVLARAVEDELEFEDALGILASYALITRDRDTIRLHRLVQTVTTTSTPPPQREELLRAVLASLRAACRFDVTAPAASAWWRGHLPHVLTCARAGLRRPRPAQSARARTDASVLLHATGRYLGEIGQVGQAVELLETALTSDTDIFGPDHVVTLTTRQDLAGSRGETGDPDAAADTFADVVDDCLRVLGPDHLHTLIARHNLANWRGRAGDPDAAADALAALLDDCLRVLGPDHSQTLTSRHALARWRGKAGNPDAAADALAALLDDHLRVLGPEHPHTLTTRHNLAYWRAQAGNPAAAADALADLLDDRRRVLGPDHPQTLTTRHNLACWRGEAGDPHAAADALAELLDDRLRVLGPDHPHTRITRVNLEYWRRKAAL</sequence>
<dbReference type="SMART" id="SM00567">
    <property type="entry name" value="EZ_HEAT"/>
    <property type="match status" value="5"/>
</dbReference>
<dbReference type="InterPro" id="IPR011990">
    <property type="entry name" value="TPR-like_helical_dom_sf"/>
</dbReference>
<dbReference type="InterPro" id="IPR053137">
    <property type="entry name" value="NLR-like"/>
</dbReference>
<reference evidence="3 4" key="1">
    <citation type="journal article" date="2019" name="Int. J. Syst. Evol. Microbiol.">
        <title>The Global Catalogue of Microorganisms (GCM) 10K type strain sequencing project: providing services to taxonomists for standard genome sequencing and annotation.</title>
        <authorList>
            <consortium name="The Broad Institute Genomics Platform"/>
            <consortium name="The Broad Institute Genome Sequencing Center for Infectious Disease"/>
            <person name="Wu L."/>
            <person name="Ma J."/>
        </authorList>
    </citation>
    <scope>NUCLEOTIDE SEQUENCE [LARGE SCALE GENOMIC DNA]</scope>
    <source>
        <strain evidence="3 4">JCM 10425</strain>
    </source>
</reference>
<dbReference type="Gene3D" id="3.40.50.10140">
    <property type="entry name" value="Toll/interleukin-1 receptor homology (TIR) domain"/>
    <property type="match status" value="1"/>
</dbReference>
<dbReference type="EMBL" id="BAAAGX010000046">
    <property type="protein sequence ID" value="GAA0282431.1"/>
    <property type="molecule type" value="Genomic_DNA"/>
</dbReference>
<dbReference type="Pfam" id="PF13676">
    <property type="entry name" value="TIR_2"/>
    <property type="match status" value="1"/>
</dbReference>
<dbReference type="InterPro" id="IPR035897">
    <property type="entry name" value="Toll_tir_struct_dom_sf"/>
</dbReference>